<keyword evidence="4" id="KW-0732">Signal</keyword>
<keyword evidence="3" id="KW-0812">Transmembrane</keyword>
<dbReference type="InterPro" id="IPR050587">
    <property type="entry name" value="GNT1/Glycosyltrans_8"/>
</dbReference>
<dbReference type="InParanoid" id="A0A2K1K330"/>
<keyword evidence="3" id="KW-1133">Transmembrane helix</keyword>
<sequence length="465" mass="53119">MGKVVAWVVWVMLIVSQVSMGTSVVESEEGTRVLEGQTKTRNAYATMLYGGTPRDYEFYVAARVLLQSLASLKANADLVLIASASVPRPWLNILKKENVTVKVVEDIHNPYAKRRNFEKRFKHTLNKIYAWTLTEYERVVMLDVDNVFIRAPDELFQCGEFCAAFLNPCIFHSGLFVLKPSNETFNNMLEEIQREVPNPLDGADQGFLTSYFHDLLDRPLFHPPHLPFQQLTGLYRLPQGYQMDAALYYLNLKWNVPCGQNSVITFPSIPMLKPWYWWSYPTLPLGILWHDKRQATIGQKQLVTSQEKNNNSGRMNLRSAQSFHIPRCHPRVVKAMLVVSLSGCYILPFLVVPTTVHPLLGWGAFFFGSFSLLLSIAKAFKLPFIPVLVPWLTCIGMYFIMLWPYHSNGISRSLLMIAYACISSPCLWWCSKELFFSHNGKNDEELAATWAPLKSITPVEFTKLC</sequence>
<dbReference type="Gramene" id="Pp3c9_13380V3.2">
    <property type="protein sequence ID" value="Pp3c9_13380V3.2"/>
    <property type="gene ID" value="Pp3c9_13380"/>
</dbReference>
<gene>
    <name evidence="5" type="ORF">PHYPA_012651</name>
</gene>
<keyword evidence="2" id="KW-0808">Transferase</keyword>
<reference evidence="5 7" key="2">
    <citation type="journal article" date="2018" name="Plant J.">
        <title>The Physcomitrella patens chromosome-scale assembly reveals moss genome structure and evolution.</title>
        <authorList>
            <person name="Lang D."/>
            <person name="Ullrich K.K."/>
            <person name="Murat F."/>
            <person name="Fuchs J."/>
            <person name="Jenkins J."/>
            <person name="Haas F.B."/>
            <person name="Piednoel M."/>
            <person name="Gundlach H."/>
            <person name="Van Bel M."/>
            <person name="Meyberg R."/>
            <person name="Vives C."/>
            <person name="Morata J."/>
            <person name="Symeonidi A."/>
            <person name="Hiss M."/>
            <person name="Muchero W."/>
            <person name="Kamisugi Y."/>
            <person name="Saleh O."/>
            <person name="Blanc G."/>
            <person name="Decker E.L."/>
            <person name="van Gessel N."/>
            <person name="Grimwood J."/>
            <person name="Hayes R.D."/>
            <person name="Graham S.W."/>
            <person name="Gunter L.E."/>
            <person name="McDaniel S.F."/>
            <person name="Hoernstein S.N.W."/>
            <person name="Larsson A."/>
            <person name="Li F.W."/>
            <person name="Perroud P.F."/>
            <person name="Phillips J."/>
            <person name="Ranjan P."/>
            <person name="Rokshar D.S."/>
            <person name="Rothfels C.J."/>
            <person name="Schneider L."/>
            <person name="Shu S."/>
            <person name="Stevenson D.W."/>
            <person name="Thummler F."/>
            <person name="Tillich M."/>
            <person name="Villarreal Aguilar J.C."/>
            <person name="Widiez T."/>
            <person name="Wong G.K."/>
            <person name="Wymore A."/>
            <person name="Zhang Y."/>
            <person name="Zimmer A.D."/>
            <person name="Quatrano R.S."/>
            <person name="Mayer K.F.X."/>
            <person name="Goodstein D."/>
            <person name="Casacuberta J.M."/>
            <person name="Vandepoele K."/>
            <person name="Reski R."/>
            <person name="Cuming A.C."/>
            <person name="Tuskan G.A."/>
            <person name="Maumus F."/>
            <person name="Salse J."/>
            <person name="Schmutz J."/>
            <person name="Rensing S.A."/>
        </authorList>
    </citation>
    <scope>NUCLEOTIDE SEQUENCE [LARGE SCALE GENOMIC DNA]</scope>
    <source>
        <strain evidence="6 7">cv. Gransden 2004</strain>
    </source>
</reference>
<dbReference type="Gramene" id="Pp3c9_13380V3.1">
    <property type="protein sequence ID" value="Pp3c9_13380V3.1"/>
    <property type="gene ID" value="Pp3c9_13380"/>
</dbReference>
<dbReference type="EnsemblPlants" id="Pp3c9_13380V3.2">
    <property type="protein sequence ID" value="Pp3c9_13380V3.2"/>
    <property type="gene ID" value="Pp3c9_13380"/>
</dbReference>
<evidence type="ECO:0000256" key="4">
    <source>
        <dbReference type="SAM" id="SignalP"/>
    </source>
</evidence>
<organism evidence="5">
    <name type="scientific">Physcomitrium patens</name>
    <name type="common">Spreading-leaved earth moss</name>
    <name type="synonym">Physcomitrella patens</name>
    <dbReference type="NCBI Taxonomy" id="3218"/>
    <lineage>
        <taxon>Eukaryota</taxon>
        <taxon>Viridiplantae</taxon>
        <taxon>Streptophyta</taxon>
        <taxon>Embryophyta</taxon>
        <taxon>Bryophyta</taxon>
        <taxon>Bryophytina</taxon>
        <taxon>Bryopsida</taxon>
        <taxon>Funariidae</taxon>
        <taxon>Funariales</taxon>
        <taxon>Funariaceae</taxon>
        <taxon>Physcomitrium</taxon>
    </lineage>
</organism>
<dbReference type="EnsemblPlants" id="Pp3c9_13380V3.1">
    <property type="protein sequence ID" value="Pp3c9_13380V3.1"/>
    <property type="gene ID" value="Pp3c9_13380"/>
</dbReference>
<evidence type="ECO:0000256" key="3">
    <source>
        <dbReference type="SAM" id="Phobius"/>
    </source>
</evidence>
<dbReference type="CDD" id="cd02537">
    <property type="entry name" value="GT8_Glycogenin"/>
    <property type="match status" value="1"/>
</dbReference>
<keyword evidence="3" id="KW-0472">Membrane</keyword>
<name>A0A2K1K330_PHYPA</name>
<feature type="transmembrane region" description="Helical" evidence="3">
    <location>
        <begin position="384"/>
        <end position="403"/>
    </location>
</feature>
<dbReference type="SUPFAM" id="SSF53448">
    <property type="entry name" value="Nucleotide-diphospho-sugar transferases"/>
    <property type="match status" value="1"/>
</dbReference>
<evidence type="ECO:0000256" key="2">
    <source>
        <dbReference type="ARBA" id="ARBA00022679"/>
    </source>
</evidence>
<dbReference type="Pfam" id="PF11051">
    <property type="entry name" value="Mannosyl_trans3"/>
    <property type="match status" value="1"/>
</dbReference>
<proteinExistence type="inferred from homology"/>
<comment type="similarity">
    <text evidence="1">Belongs to the MNN1/MNT family.</text>
</comment>
<feature type="transmembrane region" description="Helical" evidence="3">
    <location>
        <begin position="332"/>
        <end position="353"/>
    </location>
</feature>
<accession>A0A2K1K330</accession>
<evidence type="ECO:0008006" key="8">
    <source>
        <dbReference type="Google" id="ProtNLM"/>
    </source>
</evidence>
<dbReference type="GO" id="GO:0016757">
    <property type="term" value="F:glycosyltransferase activity"/>
    <property type="evidence" value="ECO:0000318"/>
    <property type="project" value="GO_Central"/>
</dbReference>
<evidence type="ECO:0000313" key="6">
    <source>
        <dbReference type="EnsemblPlants" id="Pp3c9_13380V3.1"/>
    </source>
</evidence>
<dbReference type="PaxDb" id="3218-PP1S29_109V6.1"/>
<dbReference type="Proteomes" id="UP000006727">
    <property type="component" value="Chromosome 9"/>
</dbReference>
<protein>
    <recommendedName>
        <fullName evidence="8">Glycogenin glucosyltransferase</fullName>
    </recommendedName>
</protein>
<feature type="signal peptide" evidence="4">
    <location>
        <begin position="1"/>
        <end position="21"/>
    </location>
</feature>
<keyword evidence="7" id="KW-1185">Reference proteome</keyword>
<dbReference type="Gene3D" id="3.90.550.10">
    <property type="entry name" value="Spore Coat Polysaccharide Biosynthesis Protein SpsA, Chain A"/>
    <property type="match status" value="1"/>
</dbReference>
<evidence type="ECO:0000313" key="5">
    <source>
        <dbReference type="EMBL" id="PNR48176.1"/>
    </source>
</evidence>
<dbReference type="EMBL" id="ABEU02000009">
    <property type="protein sequence ID" value="PNR48176.1"/>
    <property type="molecule type" value="Genomic_DNA"/>
</dbReference>
<dbReference type="InterPro" id="IPR029044">
    <property type="entry name" value="Nucleotide-diphossugar_trans"/>
</dbReference>
<feature type="chain" id="PRO_5036042961" description="Glycogenin glucosyltransferase" evidence="4">
    <location>
        <begin position="22"/>
        <end position="465"/>
    </location>
</feature>
<reference evidence="5 7" key="1">
    <citation type="journal article" date="2008" name="Science">
        <title>The Physcomitrella genome reveals evolutionary insights into the conquest of land by plants.</title>
        <authorList>
            <person name="Rensing S."/>
            <person name="Lang D."/>
            <person name="Zimmer A."/>
            <person name="Terry A."/>
            <person name="Salamov A."/>
            <person name="Shapiro H."/>
            <person name="Nishiyama T."/>
            <person name="Perroud P.-F."/>
            <person name="Lindquist E."/>
            <person name="Kamisugi Y."/>
            <person name="Tanahashi T."/>
            <person name="Sakakibara K."/>
            <person name="Fujita T."/>
            <person name="Oishi K."/>
            <person name="Shin-I T."/>
            <person name="Kuroki Y."/>
            <person name="Toyoda A."/>
            <person name="Suzuki Y."/>
            <person name="Hashimoto A."/>
            <person name="Yamaguchi K."/>
            <person name="Sugano A."/>
            <person name="Kohara Y."/>
            <person name="Fujiyama A."/>
            <person name="Anterola A."/>
            <person name="Aoki S."/>
            <person name="Ashton N."/>
            <person name="Barbazuk W.B."/>
            <person name="Barker E."/>
            <person name="Bennetzen J."/>
            <person name="Bezanilla M."/>
            <person name="Blankenship R."/>
            <person name="Cho S.H."/>
            <person name="Dutcher S."/>
            <person name="Estelle M."/>
            <person name="Fawcett J.A."/>
            <person name="Gundlach H."/>
            <person name="Hanada K."/>
            <person name="Heyl A."/>
            <person name="Hicks K.A."/>
            <person name="Hugh J."/>
            <person name="Lohr M."/>
            <person name="Mayer K."/>
            <person name="Melkozernov A."/>
            <person name="Murata T."/>
            <person name="Nelson D."/>
            <person name="Pils B."/>
            <person name="Prigge M."/>
            <person name="Reiss B."/>
            <person name="Renner T."/>
            <person name="Rombauts S."/>
            <person name="Rushton P."/>
            <person name="Sanderfoot A."/>
            <person name="Schween G."/>
            <person name="Shiu S.-H."/>
            <person name="Stueber K."/>
            <person name="Theodoulou F.L."/>
            <person name="Tu H."/>
            <person name="Van de Peer Y."/>
            <person name="Verrier P.J."/>
            <person name="Waters E."/>
            <person name="Wood A."/>
            <person name="Yang L."/>
            <person name="Cove D."/>
            <person name="Cuming A."/>
            <person name="Hasebe M."/>
            <person name="Lucas S."/>
            <person name="Mishler D.B."/>
            <person name="Reski R."/>
            <person name="Grigoriev I."/>
            <person name="Quatrano R.S."/>
            <person name="Boore J.L."/>
        </authorList>
    </citation>
    <scope>NUCLEOTIDE SEQUENCE [LARGE SCALE GENOMIC DNA]</scope>
    <source>
        <strain evidence="6 7">cv. Gransden 2004</strain>
    </source>
</reference>
<evidence type="ECO:0000256" key="1">
    <source>
        <dbReference type="ARBA" id="ARBA00009105"/>
    </source>
</evidence>
<dbReference type="PANTHER" id="PTHR11183">
    <property type="entry name" value="GLYCOGENIN SUBFAMILY MEMBER"/>
    <property type="match status" value="1"/>
</dbReference>
<feature type="transmembrane region" description="Helical" evidence="3">
    <location>
        <begin position="359"/>
        <end position="377"/>
    </location>
</feature>
<evidence type="ECO:0000313" key="7">
    <source>
        <dbReference type="Proteomes" id="UP000006727"/>
    </source>
</evidence>
<dbReference type="InterPro" id="IPR022751">
    <property type="entry name" value="Alpha_mannosyltransferase"/>
</dbReference>
<reference evidence="6" key="3">
    <citation type="submission" date="2020-12" db="UniProtKB">
        <authorList>
            <consortium name="EnsemblPlants"/>
        </authorList>
    </citation>
    <scope>IDENTIFICATION</scope>
</reference>
<dbReference type="AlphaFoldDB" id="A0A2K1K330"/>
<dbReference type="STRING" id="3218.A0A2K1K330"/>